<dbReference type="EMBL" id="JAAGNX010000003">
    <property type="protein sequence ID" value="NDV63371.1"/>
    <property type="molecule type" value="Genomic_DNA"/>
</dbReference>
<keyword evidence="2" id="KW-1185">Reference proteome</keyword>
<proteinExistence type="predicted"/>
<sequence>MQQHKGMNIDSPISRDRFLDLRKKYHSTLSSCKSFGDGIIEDPIFPLDYEEIEGKAAISTDLLSRIRRDYPQQDWKASTISIIGSSLHNLTREYEYHRDWKEQLAVWTTSAKKVRYLLVGNQQAPEGLRYLKDIAQSGFNLEIFLLKDGKENKIERSEFIKSYSESHFVLFDSPRIMWLEGFHPVGESYALNCRYYSPQVAELHKSVYEVLELKFNRMVALSDNVH</sequence>
<organism evidence="1 2">
    <name type="scientific">Oceanipulchritudo coccoides</name>
    <dbReference type="NCBI Taxonomy" id="2706888"/>
    <lineage>
        <taxon>Bacteria</taxon>
        <taxon>Pseudomonadati</taxon>
        <taxon>Verrucomicrobiota</taxon>
        <taxon>Opitutia</taxon>
        <taxon>Puniceicoccales</taxon>
        <taxon>Oceanipulchritudinaceae</taxon>
        <taxon>Oceanipulchritudo</taxon>
    </lineage>
</organism>
<comment type="caution">
    <text evidence="1">The sequence shown here is derived from an EMBL/GenBank/DDBJ whole genome shotgun (WGS) entry which is preliminary data.</text>
</comment>
<gene>
    <name evidence="1" type="ORF">G0Q06_12975</name>
</gene>
<accession>A0A6B2M2Y0</accession>
<name>A0A6B2M2Y0_9BACT</name>
<evidence type="ECO:0000313" key="2">
    <source>
        <dbReference type="Proteomes" id="UP000478417"/>
    </source>
</evidence>
<reference evidence="1 2" key="1">
    <citation type="submission" date="2020-02" db="EMBL/GenBank/DDBJ databases">
        <title>Albibacoteraceae fam. nov., the first described family within the subdivision 4 Verrucomicrobia.</title>
        <authorList>
            <person name="Xi F."/>
        </authorList>
    </citation>
    <scope>NUCLEOTIDE SEQUENCE [LARGE SCALE GENOMIC DNA]</scope>
    <source>
        <strain evidence="1 2">CK1056</strain>
    </source>
</reference>
<protein>
    <submittedName>
        <fullName evidence="1">Uncharacterized protein</fullName>
    </submittedName>
</protein>
<evidence type="ECO:0000313" key="1">
    <source>
        <dbReference type="EMBL" id="NDV63371.1"/>
    </source>
</evidence>
<dbReference type="AlphaFoldDB" id="A0A6B2M2Y0"/>
<dbReference type="Proteomes" id="UP000478417">
    <property type="component" value="Unassembled WGS sequence"/>
</dbReference>
<dbReference type="RefSeq" id="WP_163966849.1">
    <property type="nucleotide sequence ID" value="NZ_JAAGNX010000003.1"/>
</dbReference>